<evidence type="ECO:0008006" key="12">
    <source>
        <dbReference type="Google" id="ProtNLM"/>
    </source>
</evidence>
<dbReference type="AlphaFoldDB" id="A0A9N9QA05"/>
<dbReference type="Proteomes" id="UP000701801">
    <property type="component" value="Unassembled WGS sequence"/>
</dbReference>
<evidence type="ECO:0000259" key="9">
    <source>
        <dbReference type="SMART" id="SM01032"/>
    </source>
</evidence>
<feature type="compositionally biased region" description="Polar residues" evidence="6">
    <location>
        <begin position="400"/>
        <end position="411"/>
    </location>
</feature>
<feature type="domain" description="Rad4 beta-hairpin" evidence="7">
    <location>
        <begin position="628"/>
        <end position="688"/>
    </location>
</feature>
<evidence type="ECO:0000256" key="6">
    <source>
        <dbReference type="SAM" id="MobiDB-lite"/>
    </source>
</evidence>
<proteinExistence type="inferred from homology"/>
<keyword evidence="11" id="KW-1185">Reference proteome</keyword>
<dbReference type="FunFam" id="3.30.70.2460:FF:000001">
    <property type="entry name" value="DNA repair protein Rad4 family"/>
    <property type="match status" value="1"/>
</dbReference>
<evidence type="ECO:0000256" key="5">
    <source>
        <dbReference type="ARBA" id="ARBA00023242"/>
    </source>
</evidence>
<reference evidence="10" key="1">
    <citation type="submission" date="2021-07" db="EMBL/GenBank/DDBJ databases">
        <authorList>
            <person name="Durling M."/>
        </authorList>
    </citation>
    <scope>NUCLEOTIDE SEQUENCE</scope>
</reference>
<dbReference type="GO" id="GO:0000111">
    <property type="term" value="C:nucleotide-excision repair factor 2 complex"/>
    <property type="evidence" value="ECO:0007669"/>
    <property type="project" value="TreeGrafter"/>
</dbReference>
<evidence type="ECO:0000259" key="7">
    <source>
        <dbReference type="SMART" id="SM01030"/>
    </source>
</evidence>
<evidence type="ECO:0000256" key="3">
    <source>
        <dbReference type="ARBA" id="ARBA00022763"/>
    </source>
</evidence>
<evidence type="ECO:0000256" key="1">
    <source>
        <dbReference type="ARBA" id="ARBA00004123"/>
    </source>
</evidence>
<dbReference type="GO" id="GO:0005737">
    <property type="term" value="C:cytoplasm"/>
    <property type="evidence" value="ECO:0007669"/>
    <property type="project" value="TreeGrafter"/>
</dbReference>
<dbReference type="Pfam" id="PF10405">
    <property type="entry name" value="BHD_3"/>
    <property type="match status" value="1"/>
</dbReference>
<dbReference type="Gene3D" id="3.30.70.2460">
    <property type="entry name" value="Rad4, beta-hairpin domain BHD3"/>
    <property type="match status" value="1"/>
</dbReference>
<dbReference type="InterPro" id="IPR004583">
    <property type="entry name" value="DNA_repair_Rad4"/>
</dbReference>
<dbReference type="EMBL" id="CAJVRM010000351">
    <property type="protein sequence ID" value="CAG8979997.1"/>
    <property type="molecule type" value="Genomic_DNA"/>
</dbReference>
<feature type="region of interest" description="Disordered" evidence="6">
    <location>
        <begin position="1"/>
        <end position="106"/>
    </location>
</feature>
<dbReference type="Gene3D" id="2.20.20.110">
    <property type="entry name" value="Rad4, beta-hairpin domain BHD1"/>
    <property type="match status" value="1"/>
</dbReference>
<feature type="compositionally biased region" description="Basic and acidic residues" evidence="6">
    <location>
        <begin position="237"/>
        <end position="249"/>
    </location>
</feature>
<dbReference type="GO" id="GO:0003684">
    <property type="term" value="F:damaged DNA binding"/>
    <property type="evidence" value="ECO:0007669"/>
    <property type="project" value="InterPro"/>
</dbReference>
<feature type="compositionally biased region" description="Basic residues" evidence="6">
    <location>
        <begin position="223"/>
        <end position="236"/>
    </location>
</feature>
<dbReference type="PANTHER" id="PTHR12135">
    <property type="entry name" value="DNA REPAIR PROTEIN XP-C / RAD4"/>
    <property type="match status" value="1"/>
</dbReference>
<dbReference type="Pfam" id="PF03835">
    <property type="entry name" value="Rad4"/>
    <property type="match status" value="1"/>
</dbReference>
<feature type="compositionally biased region" description="Basic residues" evidence="6">
    <location>
        <begin position="1101"/>
        <end position="1117"/>
    </location>
</feature>
<dbReference type="OrthoDB" id="300780at2759"/>
<feature type="compositionally biased region" description="Acidic residues" evidence="6">
    <location>
        <begin position="97"/>
        <end position="106"/>
    </location>
</feature>
<dbReference type="GO" id="GO:0003697">
    <property type="term" value="F:single-stranded DNA binding"/>
    <property type="evidence" value="ECO:0007669"/>
    <property type="project" value="TreeGrafter"/>
</dbReference>
<feature type="region of interest" description="Disordered" evidence="6">
    <location>
        <begin position="379"/>
        <end position="471"/>
    </location>
</feature>
<dbReference type="InterPro" id="IPR018328">
    <property type="entry name" value="Rad4_beta-hairpin_dom3"/>
</dbReference>
<dbReference type="InterPro" id="IPR038765">
    <property type="entry name" value="Papain-like_cys_pep_sf"/>
</dbReference>
<dbReference type="InterPro" id="IPR018326">
    <property type="entry name" value="Rad4_beta-hairpin_dom1"/>
</dbReference>
<evidence type="ECO:0000259" key="8">
    <source>
        <dbReference type="SMART" id="SM01031"/>
    </source>
</evidence>
<evidence type="ECO:0000313" key="10">
    <source>
        <dbReference type="EMBL" id="CAG8979997.1"/>
    </source>
</evidence>
<comment type="subcellular location">
    <subcellularLocation>
        <location evidence="1">Nucleus</location>
    </subcellularLocation>
</comment>
<dbReference type="SMART" id="SM01030">
    <property type="entry name" value="BHD_1"/>
    <property type="match status" value="1"/>
</dbReference>
<feature type="compositionally biased region" description="Low complexity" evidence="6">
    <location>
        <begin position="1158"/>
        <end position="1170"/>
    </location>
</feature>
<comment type="similarity">
    <text evidence="2">Belongs to the XPC family.</text>
</comment>
<feature type="compositionally biased region" description="Basic residues" evidence="6">
    <location>
        <begin position="1"/>
        <end position="11"/>
    </location>
</feature>
<dbReference type="PANTHER" id="PTHR12135:SF2">
    <property type="entry name" value="DNA REPAIR PROTEIN RAD34"/>
    <property type="match status" value="1"/>
</dbReference>
<dbReference type="InterPro" id="IPR042488">
    <property type="entry name" value="Rad4_BHD3_sf"/>
</dbReference>
<feature type="compositionally biased region" description="Polar residues" evidence="6">
    <location>
        <begin position="981"/>
        <end position="1006"/>
    </location>
</feature>
<sequence>MPPFLPRKRLRSSSPEAGPSKPASKRPSKGKAAASTPRKSTLFDDLDAGAGKKRTVKDQKEILKQFATADDESSLSSLSEDEFEDIPGAKRQKLDDQESDEEDEDIEFEDVETYALPRTEGPVPSGDLELTLTKDTRISLTNPLGTKKGPSKIERQIRLYTHQMHVQLLMYHNAIRNAWICNKELQEILLGHLTPHAKEKIEKWRRNSHLNSKDDKKPESKTKGKGKGRQKGRNAKAKKDEPRNQRDWGEPAEVFEDEQVNMSRGDPLYILMQSLVHFWKQRFRITAPGLRKLGYMSLQRLDEETKSLERDAHDPERHGELIRDIEDFKKCAANMEGSRDVGAQLFTALLRGIGIESRLVTNLQPAGFGWSQFEEASENNPRCLRKAKTPPRVDPMADSDGSSSEQEVQSTAKRKGKQPASSKSKKTHNPALKPARQSLRGNKSSPIALSDSESPKSDEESVVDVTPAKSKAKPSLAYDRDLVVPNYWTEILSPITHIYTAVDAIVLPLHATKNEEFAKFLSPPKSDKVRQVTSYIIGHSSDGTAKDVTTRYLKGKMWPGRTKGFRLPPEKVPIHDRNGKVRRYEIHSWFQDLMSLYSRGTKKCPRTEIDEEEESTDLKPVKREKKVVEEGKETLQSYKTSTEFVLERHLKREEAIKPGSKHVKMFTVKGKGEEASTQEKVFRRKDVVNCKSMETWHKEGRAPREGEEPLKRVPYRAATTNRRRELAEAEIATGGKVLQGLFSREQTDWIIPPPIEDGIIPKNSFGNIDLYVESMLPKGAIHIPWRGTVKICKRLGIDYAEAVTGFEFGHRMAVPVIEGVVVAEEHHSSIMAEWEKDEAERNRKEDEKRQKAAINMWRRMLMGLRIIERVREAYGAEGGFEVDALNPFNNKNAPRQEDKASEKRQRNMEQQEEDAAGGFFPEGHDEEEAQTGRRSGFFPVAQTEDREPDDDGGGGFFPVADPDGDGNDGGFILEDDKPETSKSVSQQAYPTPQSFEFSTKVGTSKMPSEGSDEDQELQDVKPKAQRKGRGRPPGAKNKKMNTKSLPAKKETQAKPSSAHRTPRPAAKRKFQVNDTDEEASSLSSPPSDIGNDEEDEEPPKKIAKRAARQTAVPKRKVQIQDTDDEPDFASDMDEDDDQEEEQPLRTPKKAPAKRAQKARAASASKATPTKTPRRTSRRSATALRSHYFQHSDEDNDED</sequence>
<feature type="domain" description="Rad4 beta-hairpin" evidence="9">
    <location>
        <begin position="760"/>
        <end position="834"/>
    </location>
</feature>
<keyword evidence="4" id="KW-0234">DNA repair</keyword>
<dbReference type="InterPro" id="IPR018325">
    <property type="entry name" value="Rad4/PNGase_transGLS-fold"/>
</dbReference>
<keyword evidence="5" id="KW-0539">Nucleus</keyword>
<accession>A0A9N9QA05</accession>
<feature type="compositionally biased region" description="Basic and acidic residues" evidence="6">
    <location>
        <begin position="894"/>
        <end position="909"/>
    </location>
</feature>
<dbReference type="Pfam" id="PF10403">
    <property type="entry name" value="BHD_1"/>
    <property type="match status" value="1"/>
</dbReference>
<evidence type="ECO:0000313" key="11">
    <source>
        <dbReference type="Proteomes" id="UP000701801"/>
    </source>
</evidence>
<name>A0A9N9QA05_9HELO</name>
<protein>
    <recommendedName>
        <fullName evidence="12">Rad4-domain-containing protein</fullName>
    </recommendedName>
</protein>
<feature type="region of interest" description="Disordered" evidence="6">
    <location>
        <begin position="882"/>
        <end position="1198"/>
    </location>
</feature>
<dbReference type="InterPro" id="IPR036985">
    <property type="entry name" value="Transglutaminase-like_sf"/>
</dbReference>
<feature type="compositionally biased region" description="Acidic residues" evidence="6">
    <location>
        <begin position="69"/>
        <end position="85"/>
    </location>
</feature>
<evidence type="ECO:0000256" key="4">
    <source>
        <dbReference type="ARBA" id="ARBA00023204"/>
    </source>
</evidence>
<gene>
    <name evidence="10" type="ORF">HYALB_00005170</name>
</gene>
<feature type="compositionally biased region" description="Basic residues" evidence="6">
    <location>
        <begin position="412"/>
        <end position="428"/>
    </location>
</feature>
<feature type="region of interest" description="Disordered" evidence="6">
    <location>
        <begin position="201"/>
        <end position="254"/>
    </location>
</feature>
<dbReference type="SMART" id="SM01031">
    <property type="entry name" value="BHD_2"/>
    <property type="match status" value="1"/>
</dbReference>
<dbReference type="InterPro" id="IPR018327">
    <property type="entry name" value="BHD_2"/>
</dbReference>
<feature type="compositionally biased region" description="Basic residues" evidence="6">
    <location>
        <begin position="1060"/>
        <end position="1070"/>
    </location>
</feature>
<feature type="domain" description="Rad4 beta-hairpin" evidence="8">
    <location>
        <begin position="690"/>
        <end position="753"/>
    </location>
</feature>
<dbReference type="GO" id="GO:0006298">
    <property type="term" value="P:mismatch repair"/>
    <property type="evidence" value="ECO:0007669"/>
    <property type="project" value="TreeGrafter"/>
</dbReference>
<dbReference type="SUPFAM" id="SSF54001">
    <property type="entry name" value="Cysteine proteinases"/>
    <property type="match status" value="1"/>
</dbReference>
<feature type="compositionally biased region" description="Acidic residues" evidence="6">
    <location>
        <begin position="1121"/>
        <end position="1141"/>
    </location>
</feature>
<feature type="compositionally biased region" description="Basic residues" evidence="6">
    <location>
        <begin position="1023"/>
        <end position="1041"/>
    </location>
</feature>
<feature type="compositionally biased region" description="Basic residues" evidence="6">
    <location>
        <begin position="1146"/>
        <end position="1157"/>
    </location>
</feature>
<dbReference type="GO" id="GO:0071942">
    <property type="term" value="C:XPC complex"/>
    <property type="evidence" value="ECO:0007669"/>
    <property type="project" value="TreeGrafter"/>
</dbReference>
<organism evidence="10 11">
    <name type="scientific">Hymenoscyphus albidus</name>
    <dbReference type="NCBI Taxonomy" id="595503"/>
    <lineage>
        <taxon>Eukaryota</taxon>
        <taxon>Fungi</taxon>
        <taxon>Dikarya</taxon>
        <taxon>Ascomycota</taxon>
        <taxon>Pezizomycotina</taxon>
        <taxon>Leotiomycetes</taxon>
        <taxon>Helotiales</taxon>
        <taxon>Helotiaceae</taxon>
        <taxon>Hymenoscyphus</taxon>
    </lineage>
</organism>
<dbReference type="Gene3D" id="3.90.260.10">
    <property type="entry name" value="Transglutaminase-like"/>
    <property type="match status" value="1"/>
</dbReference>
<feature type="compositionally biased region" description="Basic and acidic residues" evidence="6">
    <location>
        <begin position="201"/>
        <end position="222"/>
    </location>
</feature>
<dbReference type="SMART" id="SM01032">
    <property type="entry name" value="BHD_3"/>
    <property type="match status" value="1"/>
</dbReference>
<evidence type="ECO:0000256" key="2">
    <source>
        <dbReference type="ARBA" id="ARBA00009525"/>
    </source>
</evidence>
<dbReference type="Pfam" id="PF10404">
    <property type="entry name" value="BHD_2"/>
    <property type="match status" value="1"/>
</dbReference>
<comment type="caution">
    <text evidence="10">The sequence shown here is derived from an EMBL/GenBank/DDBJ whole genome shotgun (WGS) entry which is preliminary data.</text>
</comment>
<keyword evidence="3" id="KW-0227">DNA damage</keyword>
<dbReference type="GO" id="GO:0006289">
    <property type="term" value="P:nucleotide-excision repair"/>
    <property type="evidence" value="ECO:0007669"/>
    <property type="project" value="InterPro"/>
</dbReference>